<sequence length="215" mass="23003">MKRQLRVKELSMKIILIGATGTIGKAIDAELGQRHEIIRAGRNSGDVKVDIADPDSIRRFYAEVGSFDALVSATGKVHFGPLEDFTAEQLEIGLRNKLLGQVNLVLFGLKQVRDGGSFTLTSGLLNDDPIRQGASAALVNGGIDGFIRSAAIELPRGIRINAVSPTVIEEALPSYAPFFRGVKAAPAADAALGYAKSVEGAQTGRIYRIGWTRDN</sequence>
<comment type="similarity">
    <text evidence="1">Belongs to the short-chain dehydrogenases/reductases (SDR) family.</text>
</comment>
<evidence type="ECO:0000256" key="2">
    <source>
        <dbReference type="ARBA" id="ARBA00023002"/>
    </source>
</evidence>
<dbReference type="SUPFAM" id="SSF51735">
    <property type="entry name" value="NAD(P)-binding Rossmann-fold domains"/>
    <property type="match status" value="1"/>
</dbReference>
<evidence type="ECO:0000313" key="3">
    <source>
        <dbReference type="EMBL" id="AAM37086.1"/>
    </source>
</evidence>
<dbReference type="CDD" id="cd11731">
    <property type="entry name" value="Lin1944_like_SDR_c"/>
    <property type="match status" value="1"/>
</dbReference>
<dbReference type="Gene3D" id="3.40.50.720">
    <property type="entry name" value="NAD(P)-binding Rossmann-like Domain"/>
    <property type="match status" value="1"/>
</dbReference>
<dbReference type="AlphaFoldDB" id="A0AAI7ZFM2"/>
<proteinExistence type="inferred from homology"/>
<accession>A0AAI7ZFM2</accession>
<dbReference type="PANTHER" id="PTHR43477:SF1">
    <property type="entry name" value="DIHYDROANTICAPSIN 7-DEHYDROGENASE"/>
    <property type="match status" value="1"/>
</dbReference>
<dbReference type="PRINTS" id="PR00081">
    <property type="entry name" value="GDHRDH"/>
</dbReference>
<organism evidence="3 4">
    <name type="scientific">Xanthomonas axonopodis pv. citri (strain 306)</name>
    <dbReference type="NCBI Taxonomy" id="190486"/>
    <lineage>
        <taxon>Bacteria</taxon>
        <taxon>Pseudomonadati</taxon>
        <taxon>Pseudomonadota</taxon>
        <taxon>Gammaproteobacteria</taxon>
        <taxon>Lysobacterales</taxon>
        <taxon>Lysobacteraceae</taxon>
        <taxon>Xanthomonas</taxon>
    </lineage>
</organism>
<protein>
    <submittedName>
        <fullName evidence="3">Short chain dehydrogenase</fullName>
    </submittedName>
</protein>
<keyword evidence="2" id="KW-0560">Oxidoreductase</keyword>
<dbReference type="KEGG" id="xac:XAC2233"/>
<reference evidence="3 4" key="1">
    <citation type="journal article" date="2002" name="Nature">
        <title>Comparison of the genomes of two Xanthomonas pathogens with differing host specificities.</title>
        <authorList>
            <person name="da Silva A.C."/>
            <person name="Ferro J.A."/>
            <person name="Reinach F.C."/>
            <person name="Farah C.S."/>
            <person name="Furlan L.R."/>
            <person name="Quaggio R.B."/>
            <person name="Monteiro-Vitorello C.B."/>
            <person name="Van Sluys M.A."/>
            <person name="Almeida N.F."/>
            <person name="Alves L.M."/>
            <person name="do Amaral A.M."/>
            <person name="Bertolini M.C."/>
            <person name="Camargo L.E."/>
            <person name="Camarotte G."/>
            <person name="Cannavan F."/>
            <person name="Cardozo J."/>
            <person name="Chambergo F."/>
            <person name="Ciapina L.P."/>
            <person name="Cicarelli R.M."/>
            <person name="Coutinho L.L."/>
            <person name="Cursino-Santos J.R."/>
            <person name="El-Dorry H."/>
            <person name="Faria J.B."/>
            <person name="Ferreira A.J."/>
            <person name="Ferreira R.C."/>
            <person name="Ferro M.I."/>
            <person name="Formighieri E.F."/>
            <person name="Franco M.C."/>
            <person name="Greggio C.C."/>
            <person name="Gruber A."/>
            <person name="Katsuyama A.M."/>
            <person name="Kishi L.T."/>
            <person name="Leite R.P."/>
            <person name="Lemos E.G."/>
            <person name="Lemos M.V."/>
            <person name="Locali E.C."/>
            <person name="Machado M.A."/>
            <person name="Madeira A.M."/>
            <person name="Martinez-Rossi N.M."/>
            <person name="Martins E.C."/>
            <person name="Meidanis J."/>
            <person name="Menck C.F."/>
            <person name="Miyaki C.Y."/>
            <person name="Moon D.H."/>
            <person name="Moreira L.M."/>
            <person name="Novo M.T."/>
            <person name="Okura V.K."/>
            <person name="Oliveira M.C."/>
            <person name="Oliveira V.R."/>
            <person name="Pereira H.A."/>
            <person name="Rossi A."/>
            <person name="Sena J.A."/>
            <person name="Silva C."/>
            <person name="de Souza R.F."/>
            <person name="Spinola L.A."/>
            <person name="Takita M.A."/>
            <person name="Tamura R.E."/>
            <person name="Teixeira E.C."/>
            <person name="Tezza R.I."/>
            <person name="Trindade dos Santos M."/>
            <person name="Truffi D."/>
            <person name="Tsai S.M."/>
            <person name="White F.F."/>
            <person name="Setubal J.C."/>
            <person name="Kitajima J.P."/>
        </authorList>
    </citation>
    <scope>NUCLEOTIDE SEQUENCE [LARGE SCALE GENOMIC DNA]</scope>
    <source>
        <strain evidence="3 4">306</strain>
    </source>
</reference>
<gene>
    <name evidence="3" type="ordered locus">XAC2233</name>
</gene>
<dbReference type="Proteomes" id="UP000000576">
    <property type="component" value="Chromosome"/>
</dbReference>
<dbReference type="InterPro" id="IPR036291">
    <property type="entry name" value="NAD(P)-bd_dom_sf"/>
</dbReference>
<dbReference type="InterPro" id="IPR051122">
    <property type="entry name" value="SDR_DHRS6-like"/>
</dbReference>
<dbReference type="GO" id="GO:0016491">
    <property type="term" value="F:oxidoreductase activity"/>
    <property type="evidence" value="ECO:0007669"/>
    <property type="project" value="UniProtKB-KW"/>
</dbReference>
<dbReference type="EMBL" id="AE008923">
    <property type="protein sequence ID" value="AAM37086.1"/>
    <property type="molecule type" value="Genomic_DNA"/>
</dbReference>
<evidence type="ECO:0000313" key="4">
    <source>
        <dbReference type="Proteomes" id="UP000000576"/>
    </source>
</evidence>
<evidence type="ECO:0000256" key="1">
    <source>
        <dbReference type="ARBA" id="ARBA00006484"/>
    </source>
</evidence>
<dbReference type="InterPro" id="IPR002347">
    <property type="entry name" value="SDR_fam"/>
</dbReference>
<dbReference type="Pfam" id="PF13561">
    <property type="entry name" value="adh_short_C2"/>
    <property type="match status" value="1"/>
</dbReference>
<dbReference type="PANTHER" id="PTHR43477">
    <property type="entry name" value="DIHYDROANTICAPSIN 7-DEHYDROGENASE"/>
    <property type="match status" value="1"/>
</dbReference>
<dbReference type="NCBIfam" id="NF005754">
    <property type="entry name" value="PRK07578.1"/>
    <property type="match status" value="1"/>
</dbReference>
<name>A0AAI7ZFM2_XANAC</name>